<dbReference type="AlphaFoldDB" id="A0A150L6Z4"/>
<sequence length="42" mass="4806">MARTKGITGKENILAFFFVNRNITGRFPDHQKTDAPRRSARS</sequence>
<dbReference type="EMBL" id="LQYT01000143">
    <property type="protein sequence ID" value="KYD08054.1"/>
    <property type="molecule type" value="Genomic_DNA"/>
</dbReference>
<gene>
    <name evidence="1" type="ORF">B4135_4211</name>
</gene>
<reference evidence="1 2" key="1">
    <citation type="submission" date="2016-01" db="EMBL/GenBank/DDBJ databases">
        <title>Draft Genome Sequences of Seven Thermophilic Sporeformers Isolated from Foods.</title>
        <authorList>
            <person name="Berendsen E.M."/>
            <person name="Wells-Bennik M.H."/>
            <person name="Krawcyk A.O."/>
            <person name="De Jong A."/>
            <person name="Holsappel S."/>
            <person name="Eijlander R.T."/>
            <person name="Kuipers O.P."/>
        </authorList>
    </citation>
    <scope>NUCLEOTIDE SEQUENCE [LARGE SCALE GENOMIC DNA]</scope>
    <source>
        <strain evidence="1 2">B4135</strain>
    </source>
</reference>
<dbReference type="Proteomes" id="UP000075683">
    <property type="component" value="Unassembled WGS sequence"/>
</dbReference>
<name>A0A150L6Z4_9BACI</name>
<evidence type="ECO:0000313" key="2">
    <source>
        <dbReference type="Proteomes" id="UP000075683"/>
    </source>
</evidence>
<organism evidence="1 2">
    <name type="scientific">Caldibacillus debilis</name>
    <dbReference type="NCBI Taxonomy" id="301148"/>
    <lineage>
        <taxon>Bacteria</taxon>
        <taxon>Bacillati</taxon>
        <taxon>Bacillota</taxon>
        <taxon>Bacilli</taxon>
        <taxon>Bacillales</taxon>
        <taxon>Bacillaceae</taxon>
        <taxon>Caldibacillus</taxon>
    </lineage>
</organism>
<protein>
    <submittedName>
        <fullName evidence="1">Uncharacterized protein</fullName>
    </submittedName>
</protein>
<accession>A0A150L6Z4</accession>
<evidence type="ECO:0000313" key="1">
    <source>
        <dbReference type="EMBL" id="KYD08054.1"/>
    </source>
</evidence>
<proteinExistence type="predicted"/>
<comment type="caution">
    <text evidence="1">The sequence shown here is derived from an EMBL/GenBank/DDBJ whole genome shotgun (WGS) entry which is preliminary data.</text>
</comment>